<accession>A0A1G6DI67</accession>
<dbReference type="Proteomes" id="UP000199626">
    <property type="component" value="Unassembled WGS sequence"/>
</dbReference>
<dbReference type="CDD" id="cd06171">
    <property type="entry name" value="Sigma70_r4"/>
    <property type="match status" value="1"/>
</dbReference>
<dbReference type="InterPro" id="IPR036388">
    <property type="entry name" value="WH-like_DNA-bd_sf"/>
</dbReference>
<dbReference type="AlphaFoldDB" id="A0A1G6DI67"/>
<dbReference type="Pfam" id="PF08281">
    <property type="entry name" value="Sigma70_r4_2"/>
    <property type="match status" value="1"/>
</dbReference>
<dbReference type="SUPFAM" id="SSF88946">
    <property type="entry name" value="Sigma2 domain of RNA polymerase sigma factors"/>
    <property type="match status" value="1"/>
</dbReference>
<evidence type="ECO:0000256" key="2">
    <source>
        <dbReference type="ARBA" id="ARBA00023015"/>
    </source>
</evidence>
<evidence type="ECO:0000256" key="1">
    <source>
        <dbReference type="ARBA" id="ARBA00010641"/>
    </source>
</evidence>
<feature type="domain" description="RNA polymerase sigma-70 region 2" evidence="6">
    <location>
        <begin position="25"/>
        <end position="91"/>
    </location>
</feature>
<dbReference type="InterPro" id="IPR013249">
    <property type="entry name" value="RNA_pol_sigma70_r4_t2"/>
</dbReference>
<dbReference type="EMBL" id="FMXN01000010">
    <property type="protein sequence ID" value="SDB44833.1"/>
    <property type="molecule type" value="Genomic_DNA"/>
</dbReference>
<dbReference type="Gene3D" id="1.10.10.10">
    <property type="entry name" value="Winged helix-like DNA-binding domain superfamily/Winged helix DNA-binding domain"/>
    <property type="match status" value="1"/>
</dbReference>
<dbReference type="GO" id="GO:0016987">
    <property type="term" value="F:sigma factor activity"/>
    <property type="evidence" value="ECO:0007669"/>
    <property type="project" value="UniProtKB-KW"/>
</dbReference>
<reference evidence="9" key="1">
    <citation type="submission" date="2016-10" db="EMBL/GenBank/DDBJ databases">
        <authorList>
            <person name="Varghese N."/>
            <person name="Submissions S."/>
        </authorList>
    </citation>
    <scope>NUCLEOTIDE SEQUENCE [LARGE SCALE GENOMIC DNA]</scope>
    <source>
        <strain evidence="9">CGMCC 1.10824</strain>
    </source>
</reference>
<dbReference type="STRING" id="1159017.SAMN02927930_01728"/>
<keyword evidence="4" id="KW-0238">DNA-binding</keyword>
<dbReference type="SUPFAM" id="SSF88659">
    <property type="entry name" value="Sigma3 and sigma4 domains of RNA polymerase sigma factors"/>
    <property type="match status" value="1"/>
</dbReference>
<dbReference type="InterPro" id="IPR039425">
    <property type="entry name" value="RNA_pol_sigma-70-like"/>
</dbReference>
<keyword evidence="2" id="KW-0805">Transcription regulation</keyword>
<evidence type="ECO:0000313" key="9">
    <source>
        <dbReference type="Proteomes" id="UP000199626"/>
    </source>
</evidence>
<dbReference type="GO" id="GO:0003677">
    <property type="term" value="F:DNA binding"/>
    <property type="evidence" value="ECO:0007669"/>
    <property type="project" value="UniProtKB-KW"/>
</dbReference>
<gene>
    <name evidence="8" type="ORF">SAMN02927930_01728</name>
</gene>
<name>A0A1G6DI67_9GAMM</name>
<proteinExistence type="inferred from homology"/>
<comment type="similarity">
    <text evidence="1">Belongs to the sigma-70 factor family. ECF subfamily.</text>
</comment>
<dbReference type="InterPro" id="IPR007627">
    <property type="entry name" value="RNA_pol_sigma70_r2"/>
</dbReference>
<evidence type="ECO:0000256" key="5">
    <source>
        <dbReference type="ARBA" id="ARBA00023163"/>
    </source>
</evidence>
<dbReference type="InterPro" id="IPR013325">
    <property type="entry name" value="RNA_pol_sigma_r2"/>
</dbReference>
<organism evidence="8 9">
    <name type="scientific">Pseudidiomarina indica</name>
    <dbReference type="NCBI Taxonomy" id="1159017"/>
    <lineage>
        <taxon>Bacteria</taxon>
        <taxon>Pseudomonadati</taxon>
        <taxon>Pseudomonadota</taxon>
        <taxon>Gammaproteobacteria</taxon>
        <taxon>Alteromonadales</taxon>
        <taxon>Idiomarinaceae</taxon>
        <taxon>Pseudidiomarina</taxon>
    </lineage>
</organism>
<dbReference type="InterPro" id="IPR013324">
    <property type="entry name" value="RNA_pol_sigma_r3/r4-like"/>
</dbReference>
<keyword evidence="9" id="KW-1185">Reference proteome</keyword>
<protein>
    <submittedName>
        <fullName evidence="8">RNA polymerase sigma-70 factor, ECF subfamily</fullName>
    </submittedName>
</protein>
<dbReference type="OrthoDB" id="9784272at2"/>
<dbReference type="InterPro" id="IPR014284">
    <property type="entry name" value="RNA_pol_sigma-70_dom"/>
</dbReference>
<dbReference type="Pfam" id="PF04542">
    <property type="entry name" value="Sigma70_r2"/>
    <property type="match status" value="1"/>
</dbReference>
<keyword evidence="5" id="KW-0804">Transcription</keyword>
<evidence type="ECO:0000313" key="8">
    <source>
        <dbReference type="EMBL" id="SDB44833.1"/>
    </source>
</evidence>
<evidence type="ECO:0000256" key="3">
    <source>
        <dbReference type="ARBA" id="ARBA00023082"/>
    </source>
</evidence>
<dbReference type="GO" id="GO:0006352">
    <property type="term" value="P:DNA-templated transcription initiation"/>
    <property type="evidence" value="ECO:0007669"/>
    <property type="project" value="InterPro"/>
</dbReference>
<evidence type="ECO:0000259" key="6">
    <source>
        <dbReference type="Pfam" id="PF04542"/>
    </source>
</evidence>
<dbReference type="PANTHER" id="PTHR43133">
    <property type="entry name" value="RNA POLYMERASE ECF-TYPE SIGMA FACTO"/>
    <property type="match status" value="1"/>
</dbReference>
<dbReference type="RefSeq" id="WP_092593659.1">
    <property type="nucleotide sequence ID" value="NZ_FMXN01000010.1"/>
</dbReference>
<evidence type="ECO:0000256" key="4">
    <source>
        <dbReference type="ARBA" id="ARBA00023125"/>
    </source>
</evidence>
<dbReference type="Gene3D" id="1.10.1740.10">
    <property type="match status" value="1"/>
</dbReference>
<sequence>MVLAPSDERLVKLALTNNKKAWLQLVKRYEGLLYNYGLRMLGNSDDALDLMQDVYLSVFRSLSSWRQESSFKTWLMTIAHRRCVEQYRKRRDEVSDEGMEEQYSTDVWHHPEQVVARQQKGQRLLQAMQQLPMEQRVVVELKFFQHLSHKEIAEQLEISLNTAKSRFYAAIEKLQTLIEVDDDETT</sequence>
<evidence type="ECO:0000259" key="7">
    <source>
        <dbReference type="Pfam" id="PF08281"/>
    </source>
</evidence>
<dbReference type="PANTHER" id="PTHR43133:SF8">
    <property type="entry name" value="RNA POLYMERASE SIGMA FACTOR HI_1459-RELATED"/>
    <property type="match status" value="1"/>
</dbReference>
<feature type="domain" description="RNA polymerase sigma factor 70 region 4 type 2" evidence="7">
    <location>
        <begin position="122"/>
        <end position="174"/>
    </location>
</feature>
<keyword evidence="3" id="KW-0731">Sigma factor</keyword>
<dbReference type="NCBIfam" id="TIGR02937">
    <property type="entry name" value="sigma70-ECF"/>
    <property type="match status" value="1"/>
</dbReference>